<name>A0A4V2NWH5_9BACT</name>
<keyword evidence="2" id="KW-0732">Signal</keyword>
<reference evidence="4 5" key="1">
    <citation type="submission" date="2019-03" db="EMBL/GenBank/DDBJ databases">
        <authorList>
            <person name="Kim M.K.M."/>
        </authorList>
    </citation>
    <scope>NUCLEOTIDE SEQUENCE [LARGE SCALE GENOMIC DNA]</scope>
    <source>
        <strain evidence="4 5">17J68-12</strain>
    </source>
</reference>
<keyword evidence="1" id="KW-0479">Metal-binding</keyword>
<keyword evidence="1" id="KW-0862">Zinc</keyword>
<feature type="signal peptide" evidence="2">
    <location>
        <begin position="1"/>
        <end position="19"/>
    </location>
</feature>
<dbReference type="InterPro" id="IPR034015">
    <property type="entry name" value="M1_LTA4H"/>
</dbReference>
<dbReference type="InterPro" id="IPR027268">
    <property type="entry name" value="Peptidase_M4/M1_CTD_sf"/>
</dbReference>
<feature type="domain" description="Peptidase M1 membrane alanine aminopeptidase" evidence="3">
    <location>
        <begin position="355"/>
        <end position="492"/>
    </location>
</feature>
<dbReference type="PANTHER" id="PTHR45726:SF3">
    <property type="entry name" value="LEUKOTRIENE A-4 HYDROLASE"/>
    <property type="match status" value="1"/>
</dbReference>
<dbReference type="SUPFAM" id="SSF55486">
    <property type="entry name" value="Metalloproteases ('zincins'), catalytic domain"/>
    <property type="match status" value="1"/>
</dbReference>
<gene>
    <name evidence="4" type="ORF">EPD60_04260</name>
</gene>
<proteinExistence type="predicted"/>
<dbReference type="Pfam" id="PF01433">
    <property type="entry name" value="Peptidase_M1"/>
    <property type="match status" value="1"/>
</dbReference>
<dbReference type="CDD" id="cd09604">
    <property type="entry name" value="M1_APN_like"/>
    <property type="match status" value="1"/>
</dbReference>
<evidence type="ECO:0000259" key="3">
    <source>
        <dbReference type="Pfam" id="PF01433"/>
    </source>
</evidence>
<dbReference type="EMBL" id="SJZI01000008">
    <property type="protein sequence ID" value="TCJ17412.1"/>
    <property type="molecule type" value="Genomic_DNA"/>
</dbReference>
<feature type="binding site" evidence="1">
    <location>
        <position position="371"/>
    </location>
    <ligand>
        <name>Zn(2+)</name>
        <dbReference type="ChEBI" id="CHEBI:29105"/>
        <note>catalytic</note>
    </ligand>
</feature>
<feature type="chain" id="PRO_5020704893" evidence="2">
    <location>
        <begin position="20"/>
        <end position="938"/>
    </location>
</feature>
<feature type="binding site" evidence="1">
    <location>
        <position position="367"/>
    </location>
    <ligand>
        <name>Zn(2+)</name>
        <dbReference type="ChEBI" id="CHEBI:29105"/>
        <note>catalytic</note>
    </ligand>
</feature>
<evidence type="ECO:0000313" key="5">
    <source>
        <dbReference type="Proteomes" id="UP000295334"/>
    </source>
</evidence>
<evidence type="ECO:0000256" key="1">
    <source>
        <dbReference type="PIRSR" id="PIRSR634015-3"/>
    </source>
</evidence>
<protein>
    <submittedName>
        <fullName evidence="4">M1 family peptidase</fullName>
    </submittedName>
</protein>
<dbReference type="RefSeq" id="WP_131447190.1">
    <property type="nucleotide sequence ID" value="NZ_SJZI01000008.1"/>
</dbReference>
<dbReference type="PANTHER" id="PTHR45726">
    <property type="entry name" value="LEUKOTRIENE A-4 HYDROLASE"/>
    <property type="match status" value="1"/>
</dbReference>
<feature type="binding site" evidence="1">
    <location>
        <position position="390"/>
    </location>
    <ligand>
        <name>Zn(2+)</name>
        <dbReference type="ChEBI" id="CHEBI:29105"/>
        <note>catalytic</note>
    </ligand>
</feature>
<dbReference type="GO" id="GO:0008270">
    <property type="term" value="F:zinc ion binding"/>
    <property type="evidence" value="ECO:0007669"/>
    <property type="project" value="InterPro"/>
</dbReference>
<dbReference type="AlphaFoldDB" id="A0A4V2NWH5"/>
<dbReference type="GO" id="GO:0008237">
    <property type="term" value="F:metallopeptidase activity"/>
    <property type="evidence" value="ECO:0007669"/>
    <property type="project" value="InterPro"/>
</dbReference>
<dbReference type="Proteomes" id="UP000295334">
    <property type="component" value="Unassembled WGS sequence"/>
</dbReference>
<accession>A0A4V2NWH5</accession>
<organism evidence="4 5">
    <name type="scientific">Flaviaesturariibacter flavus</name>
    <dbReference type="NCBI Taxonomy" id="2502780"/>
    <lineage>
        <taxon>Bacteria</taxon>
        <taxon>Pseudomonadati</taxon>
        <taxon>Bacteroidota</taxon>
        <taxon>Chitinophagia</taxon>
        <taxon>Chitinophagales</taxon>
        <taxon>Chitinophagaceae</taxon>
        <taxon>Flaviaestuariibacter</taxon>
    </lineage>
</organism>
<comment type="cofactor">
    <cofactor evidence="1">
        <name>Zn(2+)</name>
        <dbReference type="ChEBI" id="CHEBI:29105"/>
    </cofactor>
    <text evidence="1">Binds 1 zinc ion per subunit.</text>
</comment>
<sequence length="938" mass="106937">MKNLLLFALLLLVRVGASAQQWQQRVDHRIDVQLDARARTLDGFERITYYNRSPDTLRFIWFHVWPNAYKNDRTAYVDQQLRNGDTRAYFADESERGYINRLDFRVNGQVARTEDHPQHIDIIRLLLPAPLAPGDSAGITTPFHVKLPRNFSRGGYEGRSIQATQWYPKPAVYDAQGWHPMPYLDQGEFYNEFGNYEVSITLPSDYVIAATGTLVEGNDTNGAVMLVQPVKNSVRGKVNAKPGTKPVEPAPAAPKTVRFAQQDVHDFAWFADPDLIKKQDTCLLPSGRSVLVKSYYTKVHDQQWDSSLVFAKRALRFYSAEAGEYPYPVVSIVQGPAGGAGSGMEYPSITLIGPASDSKRLDEVITHEIGHNWFQGLLANNERTDPWLDEGINTYFERKYMTRVYGPQPQAEERLLKTLEYQLRDQPIATTSDSFHQYNYAMVVYYKTARWMEGIERELGTDSMRQMMQAWFSGHAGSHVTHGAFHDHLASWMGTARADRHWSYLHRTGPLPANERGSNGWVTPFTPRSIRAYINEPYRKPWLLAPTIGANGYDKLMVGAVLTNYGLPPSALQVLAVPLYATGSKQWNGLGRLSYSKYFTGRVHKAEVFVNGSTFSRDEFTDEKKRTLYSRFFKVVPGAEVTLRNRDPRSTRYRSIQWKTFFLGEDVFRSSFDTIITGTDTAILLAGGKADLRYAVHQLRFSIADDRALYPYAAAFWVQQSAYFTRLNLEGSYFFNYAREGGLSVRLFAGKFFYDRNRSDYPTGFYPGRYMLTLSGAGGDEDFTYSHYFAARNEFEGFRSQQIAIRDGGFKIRTPLLSEPVGRSDDWLAALNFNTSIPARINPLSVLPVKVPLHLFFDIGTYSGAWKPGASTDRFLFDAGLHLPLLSGVVNFYFPVVYSKIYREYTRSIYPDNRFFRTMTFSIDLEKASRFLKHQMLL</sequence>
<keyword evidence="5" id="KW-1185">Reference proteome</keyword>
<dbReference type="OrthoDB" id="9814383at2"/>
<evidence type="ECO:0000313" key="4">
    <source>
        <dbReference type="EMBL" id="TCJ17412.1"/>
    </source>
</evidence>
<evidence type="ECO:0000256" key="2">
    <source>
        <dbReference type="SAM" id="SignalP"/>
    </source>
</evidence>
<comment type="caution">
    <text evidence="4">The sequence shown here is derived from an EMBL/GenBank/DDBJ whole genome shotgun (WGS) entry which is preliminary data.</text>
</comment>
<dbReference type="InterPro" id="IPR014782">
    <property type="entry name" value="Peptidase_M1_dom"/>
</dbReference>
<dbReference type="Gene3D" id="1.10.390.10">
    <property type="entry name" value="Neutral Protease Domain 2"/>
    <property type="match status" value="1"/>
</dbReference>